<evidence type="ECO:0000313" key="2">
    <source>
        <dbReference type="Proteomes" id="UP000267821"/>
    </source>
</evidence>
<keyword evidence="2" id="KW-1185">Reference proteome</keyword>
<organism evidence="1 2">
    <name type="scientific">Terfezia boudieri ATCC MYA-4762</name>
    <dbReference type="NCBI Taxonomy" id="1051890"/>
    <lineage>
        <taxon>Eukaryota</taxon>
        <taxon>Fungi</taxon>
        <taxon>Dikarya</taxon>
        <taxon>Ascomycota</taxon>
        <taxon>Pezizomycotina</taxon>
        <taxon>Pezizomycetes</taxon>
        <taxon>Pezizales</taxon>
        <taxon>Pezizaceae</taxon>
        <taxon>Terfezia</taxon>
    </lineage>
</organism>
<gene>
    <name evidence="1" type="ORF">L211DRAFT_848710</name>
</gene>
<dbReference type="AlphaFoldDB" id="A0A3N4LPR4"/>
<evidence type="ECO:0000313" key="1">
    <source>
        <dbReference type="EMBL" id="RPB24903.1"/>
    </source>
</evidence>
<sequence length="202" mass="23479">MVAARNVESLPIGVSKATGEVKEWGNLYAEERKKDGDLPKWKKWKDKPPQKPIYSDGHRITQCVIELSTTIAKHSAAKLHRRIVKRCTDFSREPFRYTESNITRPEEEDDRHKQKTQFFENLLQIVGYIIEIHGALDEESGELKLEAIKLMCIGWSAFWKYFVELQAAHEHEIIPICSKTLTQKYLSANALPRESTLELWLR</sequence>
<name>A0A3N4LPR4_9PEZI</name>
<dbReference type="InParanoid" id="A0A3N4LPR4"/>
<dbReference type="EMBL" id="ML121540">
    <property type="protein sequence ID" value="RPB24903.1"/>
    <property type="molecule type" value="Genomic_DNA"/>
</dbReference>
<reference evidence="1 2" key="1">
    <citation type="journal article" date="2018" name="Nat. Ecol. Evol.">
        <title>Pezizomycetes genomes reveal the molecular basis of ectomycorrhizal truffle lifestyle.</title>
        <authorList>
            <person name="Murat C."/>
            <person name="Payen T."/>
            <person name="Noel B."/>
            <person name="Kuo A."/>
            <person name="Morin E."/>
            <person name="Chen J."/>
            <person name="Kohler A."/>
            <person name="Krizsan K."/>
            <person name="Balestrini R."/>
            <person name="Da Silva C."/>
            <person name="Montanini B."/>
            <person name="Hainaut M."/>
            <person name="Levati E."/>
            <person name="Barry K.W."/>
            <person name="Belfiori B."/>
            <person name="Cichocki N."/>
            <person name="Clum A."/>
            <person name="Dockter R.B."/>
            <person name="Fauchery L."/>
            <person name="Guy J."/>
            <person name="Iotti M."/>
            <person name="Le Tacon F."/>
            <person name="Lindquist E.A."/>
            <person name="Lipzen A."/>
            <person name="Malagnac F."/>
            <person name="Mello A."/>
            <person name="Molinier V."/>
            <person name="Miyauchi S."/>
            <person name="Poulain J."/>
            <person name="Riccioni C."/>
            <person name="Rubini A."/>
            <person name="Sitrit Y."/>
            <person name="Splivallo R."/>
            <person name="Traeger S."/>
            <person name="Wang M."/>
            <person name="Zifcakova L."/>
            <person name="Wipf D."/>
            <person name="Zambonelli A."/>
            <person name="Paolocci F."/>
            <person name="Nowrousian M."/>
            <person name="Ottonello S."/>
            <person name="Baldrian P."/>
            <person name="Spatafora J.W."/>
            <person name="Henrissat B."/>
            <person name="Nagy L.G."/>
            <person name="Aury J.M."/>
            <person name="Wincker P."/>
            <person name="Grigoriev I.V."/>
            <person name="Bonfante P."/>
            <person name="Martin F.M."/>
        </authorList>
    </citation>
    <scope>NUCLEOTIDE SEQUENCE [LARGE SCALE GENOMIC DNA]</scope>
    <source>
        <strain evidence="1 2">ATCC MYA-4762</strain>
    </source>
</reference>
<dbReference type="Proteomes" id="UP000267821">
    <property type="component" value="Unassembled WGS sequence"/>
</dbReference>
<protein>
    <submittedName>
        <fullName evidence="1">Uncharacterized protein</fullName>
    </submittedName>
</protein>
<proteinExistence type="predicted"/>
<accession>A0A3N4LPR4</accession>